<keyword evidence="2" id="KW-1185">Reference proteome</keyword>
<dbReference type="EMBL" id="PXYL01000016">
    <property type="protein sequence ID" value="PSJ56921.1"/>
    <property type="molecule type" value="Genomic_DNA"/>
</dbReference>
<name>A0A2P7S3B3_9HYPH</name>
<gene>
    <name evidence="1" type="ORF">C7I85_23810</name>
</gene>
<dbReference type="OrthoDB" id="8116674at2"/>
<sequence>MEEPMKPTIVTSAAAIQTVKAALLSGLLLSLVPGVVLGQSIAKKGTTPYVTHFIFRPLQSIDIPGLGTATVLEAVGTTQNMKGEAMLDKMSAQCAALSVASGEKKYIDGACVLADKDGDKIFSTFDTRDQDKSQPDMNCGTHIITGGTGKYKGITGSEPFTCISMPALAGPGGYTAMDIPHNTTWEIK</sequence>
<comment type="caution">
    <text evidence="1">The sequence shown here is derived from an EMBL/GenBank/DDBJ whole genome shotgun (WGS) entry which is preliminary data.</text>
</comment>
<protein>
    <submittedName>
        <fullName evidence="1">Uncharacterized protein</fullName>
    </submittedName>
</protein>
<evidence type="ECO:0000313" key="2">
    <source>
        <dbReference type="Proteomes" id="UP000240653"/>
    </source>
</evidence>
<dbReference type="Proteomes" id="UP000240653">
    <property type="component" value="Unassembled WGS sequence"/>
</dbReference>
<accession>A0A2P7S3B3</accession>
<proteinExistence type="predicted"/>
<reference evidence="1 2" key="1">
    <citation type="submission" date="2018-03" db="EMBL/GenBank/DDBJ databases">
        <title>The draft genome of Mesorhizobium soli JCM 19897.</title>
        <authorList>
            <person name="Li L."/>
            <person name="Liu L."/>
            <person name="Liang L."/>
            <person name="Wang T."/>
            <person name="Zhang X."/>
        </authorList>
    </citation>
    <scope>NUCLEOTIDE SEQUENCE [LARGE SCALE GENOMIC DNA]</scope>
    <source>
        <strain evidence="1 2">JCM 19897</strain>
    </source>
</reference>
<organism evidence="1 2">
    <name type="scientific">Pseudaminobacter soli</name>
    <name type="common">ex Li et al. 2025</name>
    <dbReference type="NCBI Taxonomy" id="1295366"/>
    <lineage>
        <taxon>Bacteria</taxon>
        <taxon>Pseudomonadati</taxon>
        <taxon>Pseudomonadota</taxon>
        <taxon>Alphaproteobacteria</taxon>
        <taxon>Hyphomicrobiales</taxon>
        <taxon>Phyllobacteriaceae</taxon>
        <taxon>Pseudaminobacter</taxon>
    </lineage>
</organism>
<dbReference type="AlphaFoldDB" id="A0A2P7S3B3"/>
<evidence type="ECO:0000313" key="1">
    <source>
        <dbReference type="EMBL" id="PSJ56921.1"/>
    </source>
</evidence>